<name>A0A103XBC0_CYNCS</name>
<evidence type="ECO:0000313" key="3">
    <source>
        <dbReference type="Proteomes" id="UP000243975"/>
    </source>
</evidence>
<keyword evidence="3" id="KW-1185">Reference proteome</keyword>
<comment type="caution">
    <text evidence="2">The sequence shown here is derived from an EMBL/GenBank/DDBJ whole genome shotgun (WGS) entry which is preliminary data.</text>
</comment>
<accession>A0A103XBC0</accession>
<feature type="region of interest" description="Disordered" evidence="1">
    <location>
        <begin position="150"/>
        <end position="209"/>
    </location>
</feature>
<feature type="compositionally biased region" description="Polar residues" evidence="1">
    <location>
        <begin position="167"/>
        <end position="200"/>
    </location>
</feature>
<protein>
    <submittedName>
        <fullName evidence="2">Uncharacterized protein</fullName>
    </submittedName>
</protein>
<organism evidence="2 3">
    <name type="scientific">Cynara cardunculus var. scolymus</name>
    <name type="common">Globe artichoke</name>
    <name type="synonym">Cynara scolymus</name>
    <dbReference type="NCBI Taxonomy" id="59895"/>
    <lineage>
        <taxon>Eukaryota</taxon>
        <taxon>Viridiplantae</taxon>
        <taxon>Streptophyta</taxon>
        <taxon>Embryophyta</taxon>
        <taxon>Tracheophyta</taxon>
        <taxon>Spermatophyta</taxon>
        <taxon>Magnoliopsida</taxon>
        <taxon>eudicotyledons</taxon>
        <taxon>Gunneridae</taxon>
        <taxon>Pentapetalae</taxon>
        <taxon>asterids</taxon>
        <taxon>campanulids</taxon>
        <taxon>Asterales</taxon>
        <taxon>Asteraceae</taxon>
        <taxon>Carduoideae</taxon>
        <taxon>Cardueae</taxon>
        <taxon>Carduinae</taxon>
        <taxon>Cynara</taxon>
    </lineage>
</organism>
<dbReference type="EMBL" id="LEKV01006027">
    <property type="protein sequence ID" value="KVH87589.1"/>
    <property type="molecule type" value="Genomic_DNA"/>
</dbReference>
<gene>
    <name evidence="2" type="ORF">Ccrd_025131</name>
</gene>
<dbReference type="Gramene" id="KVH87589">
    <property type="protein sequence ID" value="KVH87589"/>
    <property type="gene ID" value="Ccrd_025131"/>
</dbReference>
<evidence type="ECO:0000313" key="2">
    <source>
        <dbReference type="EMBL" id="KVH87589.1"/>
    </source>
</evidence>
<reference evidence="2 3" key="1">
    <citation type="journal article" date="2016" name="Sci. Rep.">
        <title>The genome sequence of the outbreeding globe artichoke constructed de novo incorporating a phase-aware low-pass sequencing strategy of F1 progeny.</title>
        <authorList>
            <person name="Scaglione D."/>
            <person name="Reyes-Chin-Wo S."/>
            <person name="Acquadro A."/>
            <person name="Froenicke L."/>
            <person name="Portis E."/>
            <person name="Beitel C."/>
            <person name="Tirone M."/>
            <person name="Mauro R."/>
            <person name="Lo Monaco A."/>
            <person name="Mauromicale G."/>
            <person name="Faccioli P."/>
            <person name="Cattivelli L."/>
            <person name="Rieseberg L."/>
            <person name="Michelmore R."/>
            <person name="Lanteri S."/>
        </authorList>
    </citation>
    <scope>NUCLEOTIDE SEQUENCE [LARGE SCALE GENOMIC DNA]</scope>
    <source>
        <strain evidence="2">2C</strain>
    </source>
</reference>
<proteinExistence type="predicted"/>
<dbReference type="AlphaFoldDB" id="A0A103XBC0"/>
<dbReference type="Proteomes" id="UP000243975">
    <property type="component" value="Unassembled WGS sequence"/>
</dbReference>
<evidence type="ECO:0000256" key="1">
    <source>
        <dbReference type="SAM" id="MobiDB-lite"/>
    </source>
</evidence>
<sequence>MTNQEGNSGSVVGIRGEFELTYPMPNVDVEVGEGPRNKTKWWHRSTHQNKTKWWHHSTHRNKTKWWQYRNLQRNKTVAWLRNIKQVPLQQHYEAVAWDIVYSKLGPPLVGGVPNSSDTIHILLDCKENGQNLSNQLPPSIYMIPSSLQDLSPSSFEPQHKKRDQSGKSESSTSPDPLQAASNSLSRCSQNRSGFEPSSSFPAMEPNDKI</sequence>